<dbReference type="InterPro" id="IPR000209">
    <property type="entry name" value="Peptidase_S8/S53_dom"/>
</dbReference>
<keyword evidence="2 5" id="KW-0645">Protease</keyword>
<feature type="domain" description="PatG C-terminal" evidence="8">
    <location>
        <begin position="588"/>
        <end position="709"/>
    </location>
</feature>
<keyword evidence="10" id="KW-1185">Reference proteome</keyword>
<dbReference type="InterPro" id="IPR015500">
    <property type="entry name" value="Peptidase_S8_subtilisin-rel"/>
</dbReference>
<feature type="region of interest" description="Disordered" evidence="6">
    <location>
        <begin position="319"/>
        <end position="353"/>
    </location>
</feature>
<feature type="active site" description="Charge relay system" evidence="5">
    <location>
        <position position="59"/>
    </location>
</feature>
<evidence type="ECO:0000313" key="10">
    <source>
        <dbReference type="Proteomes" id="UP000094243"/>
    </source>
</evidence>
<evidence type="ECO:0000256" key="2">
    <source>
        <dbReference type="ARBA" id="ARBA00022670"/>
    </source>
</evidence>
<dbReference type="Pfam" id="PF18065">
    <property type="entry name" value="PatG_C"/>
    <property type="match status" value="1"/>
</dbReference>
<feature type="domain" description="Peptidase S8/S53" evidence="7">
    <location>
        <begin position="18"/>
        <end position="256"/>
    </location>
</feature>
<feature type="active site" description="Charge relay system" evidence="5">
    <location>
        <position position="25"/>
    </location>
</feature>
<dbReference type="EMBL" id="MIGZ01000033">
    <property type="protein sequence ID" value="ODQ94741.1"/>
    <property type="molecule type" value="Genomic_DNA"/>
</dbReference>
<evidence type="ECO:0000259" key="7">
    <source>
        <dbReference type="Pfam" id="PF00082"/>
    </source>
</evidence>
<dbReference type="GO" id="GO:0004252">
    <property type="term" value="F:serine-type endopeptidase activity"/>
    <property type="evidence" value="ECO:0007669"/>
    <property type="project" value="UniProtKB-UniRule"/>
</dbReference>
<sequence length="714" mass="74401">MILSELSALRDQIPPNPDICVAILDGPVDLGHPCFRGATLRRVDTLVGDQAGPGPMSAHGTHVASVVFGQPLNGTLGLASGCRGVVAPVFRDNSGYLSQLDLARAIERSVNEGAQVINISGGERVSGGDPDPLLARAIDLCEQSGVLVVAATGNDSCDCVHVPAAIPTVLAVGALGRSGDPVPSSNFGSSYSGHGVLAPGEKIPGAVPGGAITTYTGSSFATPIVSALAALMLCEQLRLFGTTDITAVREAILKSALPCVEGEPDRLSRCLGGILNVRGAHELITRGGEVTQLSGLYATHMAAPGGAMATPVAGVVPAGAAPGGGELPPMDPGPPPPSMPAQPPPPAMTAPAVAVAPSPPEAAVIASEAPPVAIPAPVAAAPAVVASGGGGCSCGTKPSGEAPTPPVAANPTPVARVFAIGNIGFDFGTEARRDTFRQLMPVTESFDSPPIQREPNPYDATQLADYLDSNPWDCTKVIWTVNLDLTPVYAVEAEVTYAERVYELFRTILRNQVLPAFDENFVSRVSLPGVLTDRTVRLYSGQVVPVVVVQRRGLAAWSEQALVNAVVESIDLPSVLSAVGVADEDAAQRRLEQKVRQMLDKVYYELRNLGTSPQDRAINYMATNAFNYTSVIAQGLLSGEVADSDTTVLYSLESISAVRSPYCRIDSDCWDVRFTFFAPDNDRRARVVYQTTVDVSDELPVALSPTHQYLLGGG</sequence>
<dbReference type="GO" id="GO:0005615">
    <property type="term" value="C:extracellular space"/>
    <property type="evidence" value="ECO:0007669"/>
    <property type="project" value="TreeGrafter"/>
</dbReference>
<dbReference type="AlphaFoldDB" id="A0A1E3RY43"/>
<keyword evidence="4 5" id="KW-0720">Serine protease</keyword>
<evidence type="ECO:0000256" key="6">
    <source>
        <dbReference type="SAM" id="MobiDB-lite"/>
    </source>
</evidence>
<dbReference type="InterPro" id="IPR036852">
    <property type="entry name" value="Peptidase_S8/S53_dom_sf"/>
</dbReference>
<evidence type="ECO:0000256" key="5">
    <source>
        <dbReference type="PROSITE-ProRule" id="PRU01240"/>
    </source>
</evidence>
<name>A0A1E3RY43_9MYCO</name>
<dbReference type="PANTHER" id="PTHR43806">
    <property type="entry name" value="PEPTIDASE S8"/>
    <property type="match status" value="1"/>
</dbReference>
<dbReference type="PRINTS" id="PR00723">
    <property type="entry name" value="SUBTILISIN"/>
</dbReference>
<dbReference type="SUPFAM" id="SSF52743">
    <property type="entry name" value="Subtilisin-like"/>
    <property type="match status" value="1"/>
</dbReference>
<keyword evidence="3 5" id="KW-0378">Hydrolase</keyword>
<dbReference type="NCBIfam" id="TIGR03895">
    <property type="entry name" value="protease_PatA"/>
    <property type="match status" value="1"/>
</dbReference>
<feature type="compositionally biased region" description="Pro residues" evidence="6">
    <location>
        <begin position="329"/>
        <end position="348"/>
    </location>
</feature>
<proteinExistence type="inferred from homology"/>
<dbReference type="PROSITE" id="PS51892">
    <property type="entry name" value="SUBTILASE"/>
    <property type="match status" value="1"/>
</dbReference>
<dbReference type="Gene3D" id="3.40.50.200">
    <property type="entry name" value="Peptidase S8/S53 domain"/>
    <property type="match status" value="1"/>
</dbReference>
<comment type="similarity">
    <text evidence="1 5">Belongs to the peptidase S8 family.</text>
</comment>
<evidence type="ECO:0000256" key="4">
    <source>
        <dbReference type="ARBA" id="ARBA00022825"/>
    </source>
</evidence>
<evidence type="ECO:0000313" key="9">
    <source>
        <dbReference type="EMBL" id="ODQ94741.1"/>
    </source>
</evidence>
<dbReference type="InterPro" id="IPR040636">
    <property type="entry name" value="PatG_C"/>
</dbReference>
<evidence type="ECO:0000256" key="3">
    <source>
        <dbReference type="ARBA" id="ARBA00022801"/>
    </source>
</evidence>
<organism evidence="9 10">
    <name type="scientific">Mycolicibacterium holsaticum</name>
    <dbReference type="NCBI Taxonomy" id="152142"/>
    <lineage>
        <taxon>Bacteria</taxon>
        <taxon>Bacillati</taxon>
        <taxon>Actinomycetota</taxon>
        <taxon>Actinomycetes</taxon>
        <taxon>Mycobacteriales</taxon>
        <taxon>Mycobacteriaceae</taxon>
        <taxon>Mycolicibacterium</taxon>
    </lineage>
</organism>
<dbReference type="PANTHER" id="PTHR43806:SF11">
    <property type="entry name" value="CEREVISIN-RELATED"/>
    <property type="match status" value="1"/>
</dbReference>
<reference evidence="10" key="1">
    <citation type="submission" date="2016-09" db="EMBL/GenBank/DDBJ databases">
        <authorList>
            <person name="Greninger A.L."/>
            <person name="Jerome K.R."/>
            <person name="Mcnair B."/>
            <person name="Wallis C."/>
            <person name="Fang F."/>
        </authorList>
    </citation>
    <scope>NUCLEOTIDE SEQUENCE [LARGE SCALE GENOMIC DNA]</scope>
    <source>
        <strain evidence="10">M7</strain>
    </source>
</reference>
<dbReference type="Pfam" id="PF00082">
    <property type="entry name" value="Peptidase_S8"/>
    <property type="match status" value="1"/>
</dbReference>
<dbReference type="InterPro" id="IPR050131">
    <property type="entry name" value="Peptidase_S8_subtilisin-like"/>
</dbReference>
<evidence type="ECO:0008006" key="11">
    <source>
        <dbReference type="Google" id="ProtNLM"/>
    </source>
</evidence>
<dbReference type="InterPro" id="IPR023830">
    <property type="entry name" value="Peptidase_S8A_PatG"/>
</dbReference>
<evidence type="ECO:0000256" key="1">
    <source>
        <dbReference type="ARBA" id="ARBA00011073"/>
    </source>
</evidence>
<comment type="caution">
    <text evidence="9">The sequence shown here is derived from an EMBL/GenBank/DDBJ whole genome shotgun (WGS) entry which is preliminary data.</text>
</comment>
<accession>A0A1E3RY43</accession>
<gene>
    <name evidence="9" type="ORF">BHQ17_07955</name>
</gene>
<evidence type="ECO:0000259" key="8">
    <source>
        <dbReference type="Pfam" id="PF18065"/>
    </source>
</evidence>
<dbReference type="Proteomes" id="UP000094243">
    <property type="component" value="Unassembled WGS sequence"/>
</dbReference>
<protein>
    <recommendedName>
        <fullName evidence="11">PatA/PatG family cyanobactin maturation protease</fullName>
    </recommendedName>
</protein>
<dbReference type="GO" id="GO:0006508">
    <property type="term" value="P:proteolysis"/>
    <property type="evidence" value="ECO:0007669"/>
    <property type="project" value="UniProtKB-KW"/>
</dbReference>
<feature type="active site" description="Charge relay system" evidence="5">
    <location>
        <position position="219"/>
    </location>
</feature>